<keyword evidence="5 9" id="KW-0375">Hydrogen ion transport</keyword>
<feature type="transmembrane region" description="Helical" evidence="9">
    <location>
        <begin position="461"/>
        <end position="485"/>
    </location>
</feature>
<comment type="similarity">
    <text evidence="2 9">Belongs to the V-ATPase 116 kDa subunit family.</text>
</comment>
<dbReference type="GO" id="GO:0007035">
    <property type="term" value="P:vacuolar acidification"/>
    <property type="evidence" value="ECO:0007669"/>
    <property type="project" value="TreeGrafter"/>
</dbReference>
<dbReference type="PANTHER" id="PTHR11629:SF63">
    <property type="entry name" value="V-TYPE PROTON ATPASE SUBUNIT A"/>
    <property type="match status" value="1"/>
</dbReference>
<dbReference type="GO" id="GO:0000220">
    <property type="term" value="C:vacuolar proton-transporting V-type ATPase, V0 domain"/>
    <property type="evidence" value="ECO:0007669"/>
    <property type="project" value="InterPro"/>
</dbReference>
<keyword evidence="4 9" id="KW-0812">Transmembrane</keyword>
<evidence type="ECO:0000313" key="11">
    <source>
        <dbReference type="Proteomes" id="UP000078046"/>
    </source>
</evidence>
<protein>
    <recommendedName>
        <fullName evidence="9">V-type proton ATPase subunit a</fullName>
    </recommendedName>
</protein>
<feature type="transmembrane region" description="Helical" evidence="9">
    <location>
        <begin position="525"/>
        <end position="543"/>
    </location>
</feature>
<organism evidence="10 11">
    <name type="scientific">Intoshia linei</name>
    <dbReference type="NCBI Taxonomy" id="1819745"/>
    <lineage>
        <taxon>Eukaryota</taxon>
        <taxon>Metazoa</taxon>
        <taxon>Spiralia</taxon>
        <taxon>Lophotrochozoa</taxon>
        <taxon>Mesozoa</taxon>
        <taxon>Orthonectida</taxon>
        <taxon>Rhopaluridae</taxon>
        <taxon>Intoshia</taxon>
    </lineage>
</organism>
<comment type="function">
    <text evidence="9">Essential component of the vacuolar proton pump (V-ATPase), a multimeric enzyme that catalyzes the translocation of protons across the membranes. Required for assembly and activity of the V-ATPase.</text>
</comment>
<keyword evidence="7 9" id="KW-0406">Ion transport</keyword>
<feature type="transmembrane region" description="Helical" evidence="9">
    <location>
        <begin position="432"/>
        <end position="454"/>
    </location>
</feature>
<dbReference type="PIRSF" id="PIRSF001293">
    <property type="entry name" value="ATP6V0A1"/>
    <property type="match status" value="1"/>
</dbReference>
<sequence>MLHINQNSDALNQNYLELIEYKHLIEHTETFFNEALKESTIFEQQESTLVDHNLNADVEDTDGAHNLNFGFVTGVISNELMLNFEKMIWRVSYGNVFVKKKLIEHTIEDPLSRSEVQKVCFVLFFQGVELKKRIKKVCQGFHATLYPCPEKNKGRRDLVMELTSRIEELSMILDETQTHKRRISITAAKHINEWFVHVLKIKYIYHTLNMCNYDVTRNCLIAECWLPSADYDSVKLATVRGTNRSGTSMPSILHRIISNETPPTFHKSNKYTEAYQTIVDAYGVATYREVNPATFSIITFPFLFAVMFGDMGHGILMTAFALVLVLMEKRILAIKKRDEVFNILFGGRYIILLMGIFSIFTGFIYNDIFSKSLNIFGTSWNLDGISINTTKSSIYLNPYTNSGNSTYPVGMDPIWQLAGNKLSFINSYKMKMSIIFGFVHMMFGISLGLINNLYFDQPINIFCMFIPQVIFITSLFGYLVCLLFYKWIYITAVSESQPSLLVEFITMMLFNYPKNWQEIYPGQKGLQTFLVLLALICIPWMLFSKLGIQQLKKQGILKSSFLSPKRGDGIKSINRNKSKKNNDSLVELLSDESRSNNDSKINMDVDHINPASQMQSSEPTNESDQLIETKTYSVENKEDMMEDFIYQGIHVIEYCLGVISNMASYLRLWALSLAHAQLSEVCWQRLLSMGLKTEGILGMFVLVFTFSVWAICTLFILLLMEGLSAFLHSLRLHWVEFQNKFYDGKGQAFIPFSFKSLLAEHANF</sequence>
<keyword evidence="3 9" id="KW-0813">Transport</keyword>
<evidence type="ECO:0000256" key="9">
    <source>
        <dbReference type="RuleBase" id="RU361189"/>
    </source>
</evidence>
<dbReference type="InterPro" id="IPR002490">
    <property type="entry name" value="V-ATPase_116kDa_su"/>
</dbReference>
<reference evidence="10 11" key="1">
    <citation type="submission" date="2016-04" db="EMBL/GenBank/DDBJ databases">
        <title>The genome of Intoshia linei affirms orthonectids as highly simplified spiralians.</title>
        <authorList>
            <person name="Mikhailov K.V."/>
            <person name="Slusarev G.S."/>
            <person name="Nikitin M.A."/>
            <person name="Logacheva M.D."/>
            <person name="Penin A."/>
            <person name="Aleoshin V."/>
            <person name="Panchin Y.V."/>
        </authorList>
    </citation>
    <scope>NUCLEOTIDE SEQUENCE [LARGE SCALE GENOMIC DNA]</scope>
    <source>
        <strain evidence="10">Intl2013</strain>
        <tissue evidence="10">Whole animal</tissue>
    </source>
</reference>
<dbReference type="EMBL" id="LWCA01001168">
    <property type="protein sequence ID" value="OAF65736.1"/>
    <property type="molecule type" value="Genomic_DNA"/>
</dbReference>
<dbReference type="GO" id="GO:0005886">
    <property type="term" value="C:plasma membrane"/>
    <property type="evidence" value="ECO:0007669"/>
    <property type="project" value="TreeGrafter"/>
</dbReference>
<dbReference type="PANTHER" id="PTHR11629">
    <property type="entry name" value="VACUOLAR PROTON ATPASES"/>
    <property type="match status" value="1"/>
</dbReference>
<keyword evidence="8 9" id="KW-0472">Membrane</keyword>
<dbReference type="Proteomes" id="UP000078046">
    <property type="component" value="Unassembled WGS sequence"/>
</dbReference>
<keyword evidence="11" id="KW-1185">Reference proteome</keyword>
<evidence type="ECO:0000256" key="7">
    <source>
        <dbReference type="ARBA" id="ARBA00023065"/>
    </source>
</evidence>
<feature type="transmembrane region" description="Helical" evidence="9">
    <location>
        <begin position="347"/>
        <end position="365"/>
    </location>
</feature>
<feature type="transmembrane region" description="Helical" evidence="9">
    <location>
        <begin position="695"/>
        <end position="720"/>
    </location>
</feature>
<name>A0A177AUS5_9BILA</name>
<evidence type="ECO:0000313" key="10">
    <source>
        <dbReference type="EMBL" id="OAF65736.1"/>
    </source>
</evidence>
<dbReference type="AlphaFoldDB" id="A0A177AUS5"/>
<dbReference type="OrthoDB" id="10264220at2759"/>
<proteinExistence type="inferred from homology"/>
<comment type="caution">
    <text evidence="10">The sequence shown here is derived from an EMBL/GenBank/DDBJ whole genome shotgun (WGS) entry which is preliminary data.</text>
</comment>
<evidence type="ECO:0000256" key="6">
    <source>
        <dbReference type="ARBA" id="ARBA00022989"/>
    </source>
</evidence>
<evidence type="ECO:0000256" key="3">
    <source>
        <dbReference type="ARBA" id="ARBA00022448"/>
    </source>
</evidence>
<dbReference type="Pfam" id="PF01496">
    <property type="entry name" value="V_ATPase_I"/>
    <property type="match status" value="1"/>
</dbReference>
<evidence type="ECO:0000256" key="4">
    <source>
        <dbReference type="ARBA" id="ARBA00022692"/>
    </source>
</evidence>
<evidence type="ECO:0000256" key="5">
    <source>
        <dbReference type="ARBA" id="ARBA00022781"/>
    </source>
</evidence>
<dbReference type="InterPro" id="IPR026028">
    <property type="entry name" value="V-type_ATPase_116kDa_su_euka"/>
</dbReference>
<dbReference type="GO" id="GO:0046961">
    <property type="term" value="F:proton-transporting ATPase activity, rotational mechanism"/>
    <property type="evidence" value="ECO:0007669"/>
    <property type="project" value="InterPro"/>
</dbReference>
<evidence type="ECO:0000256" key="2">
    <source>
        <dbReference type="ARBA" id="ARBA00009904"/>
    </source>
</evidence>
<comment type="subcellular location">
    <subcellularLocation>
        <location evidence="1">Membrane</location>
        <topology evidence="1">Multi-pass membrane protein</topology>
    </subcellularLocation>
</comment>
<accession>A0A177AUS5</accession>
<keyword evidence="6 9" id="KW-1133">Transmembrane helix</keyword>
<evidence type="ECO:0000256" key="8">
    <source>
        <dbReference type="ARBA" id="ARBA00023136"/>
    </source>
</evidence>
<feature type="transmembrane region" description="Helical" evidence="9">
    <location>
        <begin position="302"/>
        <end position="326"/>
    </location>
</feature>
<gene>
    <name evidence="10" type="ORF">A3Q56_06552</name>
</gene>
<dbReference type="GO" id="GO:0051117">
    <property type="term" value="F:ATPase binding"/>
    <property type="evidence" value="ECO:0007669"/>
    <property type="project" value="TreeGrafter"/>
</dbReference>
<evidence type="ECO:0000256" key="1">
    <source>
        <dbReference type="ARBA" id="ARBA00004141"/>
    </source>
</evidence>